<keyword evidence="3 9" id="KW-0689">Ribosomal protein</keyword>
<organism evidence="9 10">
    <name type="scientific">Emericellopsis atlantica</name>
    <dbReference type="NCBI Taxonomy" id="2614577"/>
    <lineage>
        <taxon>Eukaryota</taxon>
        <taxon>Fungi</taxon>
        <taxon>Dikarya</taxon>
        <taxon>Ascomycota</taxon>
        <taxon>Pezizomycotina</taxon>
        <taxon>Sordariomycetes</taxon>
        <taxon>Hypocreomycetidae</taxon>
        <taxon>Hypocreales</taxon>
        <taxon>Bionectriaceae</taxon>
        <taxon>Emericellopsis</taxon>
    </lineage>
</organism>
<proteinExistence type="inferred from homology"/>
<evidence type="ECO:0000313" key="10">
    <source>
        <dbReference type="Proteomes" id="UP000887229"/>
    </source>
</evidence>
<keyword evidence="4" id="KW-0496">Mitochondrion</keyword>
<sequence length="247" mass="28650">MGARQLRPANVWRTKNDLLKTNLLSTDKGAVRPPWYDVLRSTPPSETLVRTVRPRHVVDSTSNKQYYKPQEIVYPEDALRKLFYKDHPWELARPRMIVELDGKDYQKTDWSKGLRQPGIPLSGESVVQRMLYRIDVEGMTQEKAYDVTRREFYRLRQEEEIARRVTLEEARHVGAYFGLDRRDIAMKLENNEFENWKVWAAKQAELRASSKDDMLEDNGMEDADDRGAPELEADAAVDTPAQVPQGA</sequence>
<evidence type="ECO:0000256" key="7">
    <source>
        <dbReference type="ARBA" id="ARBA00035421"/>
    </source>
</evidence>
<evidence type="ECO:0000256" key="8">
    <source>
        <dbReference type="SAM" id="MobiDB-lite"/>
    </source>
</evidence>
<name>A0A9P8CQZ3_9HYPO</name>
<dbReference type="GO" id="GO:0005763">
    <property type="term" value="C:mitochondrial small ribosomal subunit"/>
    <property type="evidence" value="ECO:0007669"/>
    <property type="project" value="InterPro"/>
</dbReference>
<dbReference type="Pfam" id="PF13741">
    <property type="entry name" value="MRP-S25"/>
    <property type="match status" value="1"/>
</dbReference>
<comment type="subcellular location">
    <subcellularLocation>
        <location evidence="1">Mitochondrion</location>
    </subcellularLocation>
</comment>
<evidence type="ECO:0000256" key="1">
    <source>
        <dbReference type="ARBA" id="ARBA00004173"/>
    </source>
</evidence>
<protein>
    <recommendedName>
        <fullName evidence="6">Small ribosomal subunit protein mS23</fullName>
    </recommendedName>
    <alternativeName>
        <fullName evidence="7">37S ribosomal protein S25, mitochondrial</fullName>
    </alternativeName>
</protein>
<accession>A0A9P8CQZ3</accession>
<dbReference type="InterPro" id="IPR016939">
    <property type="entry name" value="Ribosomal_mS23_fun"/>
</dbReference>
<evidence type="ECO:0000256" key="3">
    <source>
        <dbReference type="ARBA" id="ARBA00022980"/>
    </source>
</evidence>
<comment type="caution">
    <text evidence="9">The sequence shown here is derived from an EMBL/GenBank/DDBJ whole genome shotgun (WGS) entry which is preliminary data.</text>
</comment>
<dbReference type="AlphaFoldDB" id="A0A9P8CQZ3"/>
<dbReference type="Proteomes" id="UP000887229">
    <property type="component" value="Unassembled WGS sequence"/>
</dbReference>
<evidence type="ECO:0000256" key="2">
    <source>
        <dbReference type="ARBA" id="ARBA00009864"/>
    </source>
</evidence>
<dbReference type="EMBL" id="MU251248">
    <property type="protein sequence ID" value="KAG9256168.1"/>
    <property type="molecule type" value="Genomic_DNA"/>
</dbReference>
<keyword evidence="10" id="KW-1185">Reference proteome</keyword>
<dbReference type="PANTHER" id="PTHR37799">
    <property type="entry name" value="37S RIBOSOMAL PROTEIN S25, MITOCHONDRIAL"/>
    <property type="match status" value="1"/>
</dbReference>
<evidence type="ECO:0000256" key="5">
    <source>
        <dbReference type="ARBA" id="ARBA00023274"/>
    </source>
</evidence>
<gene>
    <name evidence="9" type="ORF">F5Z01DRAFT_618671</name>
</gene>
<evidence type="ECO:0000256" key="4">
    <source>
        <dbReference type="ARBA" id="ARBA00023128"/>
    </source>
</evidence>
<evidence type="ECO:0000256" key="6">
    <source>
        <dbReference type="ARBA" id="ARBA00035137"/>
    </source>
</evidence>
<dbReference type="OrthoDB" id="5542239at2759"/>
<dbReference type="GeneID" id="70291949"/>
<keyword evidence="5" id="KW-0687">Ribonucleoprotein</keyword>
<feature type="compositionally biased region" description="Acidic residues" evidence="8">
    <location>
        <begin position="214"/>
        <end position="224"/>
    </location>
</feature>
<dbReference type="RefSeq" id="XP_046120092.1">
    <property type="nucleotide sequence ID" value="XM_046261046.1"/>
</dbReference>
<dbReference type="PANTHER" id="PTHR37799:SF1">
    <property type="entry name" value="SMALL RIBOSOMAL SUBUNIT PROTEIN MS23"/>
    <property type="match status" value="1"/>
</dbReference>
<feature type="region of interest" description="Disordered" evidence="8">
    <location>
        <begin position="209"/>
        <end position="247"/>
    </location>
</feature>
<dbReference type="CDD" id="cd23701">
    <property type="entry name" value="At1g26750"/>
    <property type="match status" value="1"/>
</dbReference>
<dbReference type="GO" id="GO:0003735">
    <property type="term" value="F:structural constituent of ribosome"/>
    <property type="evidence" value="ECO:0007669"/>
    <property type="project" value="InterPro"/>
</dbReference>
<comment type="similarity">
    <text evidence="2">Belongs to the mitochondrion-specific ribosomal protein mS23 family.</text>
</comment>
<reference evidence="9" key="1">
    <citation type="journal article" date="2021" name="IMA Fungus">
        <title>Genomic characterization of three marine fungi, including Emericellopsis atlantica sp. nov. with signatures of a generalist lifestyle and marine biomass degradation.</title>
        <authorList>
            <person name="Hagestad O.C."/>
            <person name="Hou L."/>
            <person name="Andersen J.H."/>
            <person name="Hansen E.H."/>
            <person name="Altermark B."/>
            <person name="Li C."/>
            <person name="Kuhnert E."/>
            <person name="Cox R.J."/>
            <person name="Crous P.W."/>
            <person name="Spatafora J.W."/>
            <person name="Lail K."/>
            <person name="Amirebrahimi M."/>
            <person name="Lipzen A."/>
            <person name="Pangilinan J."/>
            <person name="Andreopoulos W."/>
            <person name="Hayes R.D."/>
            <person name="Ng V."/>
            <person name="Grigoriev I.V."/>
            <person name="Jackson S.A."/>
            <person name="Sutton T.D.S."/>
            <person name="Dobson A.D.W."/>
            <person name="Rama T."/>
        </authorList>
    </citation>
    <scope>NUCLEOTIDE SEQUENCE</scope>
    <source>
        <strain evidence="9">TS7</strain>
    </source>
</reference>
<dbReference type="InterPro" id="IPR059242">
    <property type="entry name" value="mS23_dom"/>
</dbReference>
<evidence type="ECO:0000313" key="9">
    <source>
        <dbReference type="EMBL" id="KAG9256168.1"/>
    </source>
</evidence>